<dbReference type="SUPFAM" id="SSF53448">
    <property type="entry name" value="Nucleotide-diphospho-sugar transferases"/>
    <property type="match status" value="1"/>
</dbReference>
<dbReference type="Gene3D" id="3.90.550.10">
    <property type="entry name" value="Spore Coat Polysaccharide Biosynthesis Protein SpsA, Chain A"/>
    <property type="match status" value="1"/>
</dbReference>
<reference evidence="1 2" key="1">
    <citation type="journal article" date="2016" name="Nat. Commun.">
        <title>Thousands of microbial genomes shed light on interconnected biogeochemical processes in an aquifer system.</title>
        <authorList>
            <person name="Anantharaman K."/>
            <person name="Brown C.T."/>
            <person name="Hug L.A."/>
            <person name="Sharon I."/>
            <person name="Castelle C.J."/>
            <person name="Probst A.J."/>
            <person name="Thomas B.C."/>
            <person name="Singh A."/>
            <person name="Wilkins M.J."/>
            <person name="Karaoz U."/>
            <person name="Brodie E.L."/>
            <person name="Williams K.H."/>
            <person name="Hubbard S.S."/>
            <person name="Banfield J.F."/>
        </authorList>
    </citation>
    <scope>NUCLEOTIDE SEQUENCE [LARGE SCALE GENOMIC DNA]</scope>
</reference>
<dbReference type="EMBL" id="MHWW01000003">
    <property type="protein sequence ID" value="OHB16216.1"/>
    <property type="molecule type" value="Genomic_DNA"/>
</dbReference>
<organism evidence="1 2">
    <name type="scientific">Candidatus Zambryskibacteria bacterium RIFOXYC1_FULL_39_10</name>
    <dbReference type="NCBI Taxonomy" id="1802779"/>
    <lineage>
        <taxon>Bacteria</taxon>
        <taxon>Candidatus Zambryskiibacteriota</taxon>
    </lineage>
</organism>
<evidence type="ECO:0008006" key="3">
    <source>
        <dbReference type="Google" id="ProtNLM"/>
    </source>
</evidence>
<comment type="caution">
    <text evidence="1">The sequence shown here is derived from an EMBL/GenBank/DDBJ whole genome shotgun (WGS) entry which is preliminary data.</text>
</comment>
<dbReference type="GO" id="GO:0008781">
    <property type="term" value="F:N-acylneuraminate cytidylyltransferase activity"/>
    <property type="evidence" value="ECO:0007669"/>
    <property type="project" value="TreeGrafter"/>
</dbReference>
<protein>
    <recommendedName>
        <fullName evidence="3">Acylneuraminate cytidylyltransferase</fullName>
    </recommendedName>
</protein>
<dbReference type="Pfam" id="PF02348">
    <property type="entry name" value="CTP_transf_3"/>
    <property type="match status" value="1"/>
</dbReference>
<dbReference type="PANTHER" id="PTHR21485">
    <property type="entry name" value="HAD SUPERFAMILY MEMBERS CMAS AND KDSC"/>
    <property type="match status" value="1"/>
</dbReference>
<evidence type="ECO:0000313" key="2">
    <source>
        <dbReference type="Proteomes" id="UP000177697"/>
    </source>
</evidence>
<dbReference type="AlphaFoldDB" id="A0A1G2V3J9"/>
<dbReference type="InterPro" id="IPR029044">
    <property type="entry name" value="Nucleotide-diphossugar_trans"/>
</dbReference>
<evidence type="ECO:0000313" key="1">
    <source>
        <dbReference type="EMBL" id="OHB16216.1"/>
    </source>
</evidence>
<accession>A0A1G2V3J9</accession>
<sequence length="238" mass="27528">MKKSLAIIPARGGSQRIPNKNIKIFNGKPLIYYPIIQAIQSGIFDKIIVDTDSLEIAKVAIRYGAEVPFLRPEHLATSQAKIGDVIEFLLRKLKEEHKYQPHIITLLQTTSPLRELEDINACYELISKPKIKSVCTITETHPRFYQLNKNSQLILVNKETDKTTNTTEMQKGYILNGCMVYMIKTNVFLQTKKFVDEHTVGVITPKWRSVDLDHPEDWVLAEFLHKHKDKIDERLKRF</sequence>
<dbReference type="CDD" id="cd02513">
    <property type="entry name" value="CMP-NeuAc_Synthase"/>
    <property type="match status" value="1"/>
</dbReference>
<dbReference type="PANTHER" id="PTHR21485:SF6">
    <property type="entry name" value="N-ACYLNEURAMINATE CYTIDYLYLTRANSFERASE-RELATED"/>
    <property type="match status" value="1"/>
</dbReference>
<dbReference type="InterPro" id="IPR050793">
    <property type="entry name" value="CMP-NeuNAc_synthase"/>
</dbReference>
<dbReference type="Proteomes" id="UP000177697">
    <property type="component" value="Unassembled WGS sequence"/>
</dbReference>
<gene>
    <name evidence="1" type="ORF">A2431_02290</name>
</gene>
<proteinExistence type="predicted"/>
<name>A0A1G2V3J9_9BACT</name>
<dbReference type="InterPro" id="IPR003329">
    <property type="entry name" value="Cytidylyl_trans"/>
</dbReference>